<dbReference type="Gene3D" id="3.60.40.10">
    <property type="entry name" value="PPM-type phosphatase domain"/>
    <property type="match status" value="1"/>
</dbReference>
<evidence type="ECO:0000256" key="1">
    <source>
        <dbReference type="SAM" id="MobiDB-lite"/>
    </source>
</evidence>
<dbReference type="SUPFAM" id="SSF81606">
    <property type="entry name" value="PP2C-like"/>
    <property type="match status" value="1"/>
</dbReference>
<dbReference type="EMBL" id="KZ992483">
    <property type="protein sequence ID" value="RKP09882.1"/>
    <property type="molecule type" value="Genomic_DNA"/>
</dbReference>
<feature type="region of interest" description="Disordered" evidence="1">
    <location>
        <begin position="627"/>
        <end position="650"/>
    </location>
</feature>
<keyword evidence="3" id="KW-1185">Reference proteome</keyword>
<feature type="compositionally biased region" description="Low complexity" evidence="1">
    <location>
        <begin position="85"/>
        <end position="95"/>
    </location>
</feature>
<dbReference type="AlphaFoldDB" id="A0A4P9XV58"/>
<feature type="region of interest" description="Disordered" evidence="1">
    <location>
        <begin position="50"/>
        <end position="111"/>
    </location>
</feature>
<dbReference type="Proteomes" id="UP000271241">
    <property type="component" value="Unassembled WGS sequence"/>
</dbReference>
<sequence length="935" mass="102308">MADGGGGGNGGGTQWPCAKLRRVRWDLRYMNTSASHDTSLAVSQFSAMASRELRREKRHRTNGRLSGTGSTSHVNVHSAASPLMAPSSVASSVNGSPPPSPGGGPLSGRFSMGSLLLARKGTRSPGRKSSSNSLKRASLGSVLRARFHLGSGSSARSASQPNETPPASLFGTETFSSHAYDDETMSGMSERDYVADVELEDDDDDDGRTGGAYIEDDDVSDSDESLLRFEEGPLDLRYETLAGQKHVYPGGITMNEDNASTFDLHVGNRWARCFYIADGHGEVIDKRMVRPGYVSYGRHFVDLLDQVLPDVVQSILETETISITENGDEDVARRVTTALGELHLRLNEAIADLDPDVCAENGSTLCLGIIYRGHLFCCSIGDSSMFMADQDGLPMRVWCRRGKDNVLSVCSFEDTLDMYPVKLRQGQNLRALRRDYTELQGRVKPVREMGCNVYLVVSDRSSYALRMTNTLGNFNHSGWTLSRTNVYSLPLARLPPNTTLMFVTDGIKDLMDVEELSRFSTSIRNGVIPPEYQTITTRRRWRSRDPAAELDRFLAPRREYIPPPQFHAYRTRLLDLLRRDIKRPLDTPPQLSDVCTAIILSALVRYATDDLTVLAVRLPGRGSADAVMRSVRPRPHSWQEHRASMNSRPASIASASSYGAGSMYAHATDAELAELSPAEALRRRKRESAPADLFRGVHPHLPSGDESDSAMNGASSVISDLDAQRSRSGSPPSPYLEANSAPGSPASMAPTTVTLASASPIPTPSMTAATAARLAAVTRSNAVRPRTQSTYIAESADADGYLSAASNSSAPADMARRRKRTRSLIFKTPSLRTLRNLFRKPRDGNEDAESTTTTATITSSPLRMACHLDTARRSLGQVGVRPYAHLLPWSSRSHTWLRRMDSRPLPLSTAGRFCRTHVISLRAPIVWTFSTPAPL</sequence>
<protein>
    <recommendedName>
        <fullName evidence="4">PPM-type phosphatase domain-containing protein</fullName>
    </recommendedName>
</protein>
<accession>A0A4P9XV58</accession>
<dbReference type="InterPro" id="IPR036457">
    <property type="entry name" value="PPM-type-like_dom_sf"/>
</dbReference>
<feature type="compositionally biased region" description="Polar residues" evidence="1">
    <location>
        <begin position="151"/>
        <end position="162"/>
    </location>
</feature>
<evidence type="ECO:0000313" key="2">
    <source>
        <dbReference type="EMBL" id="RKP09882.1"/>
    </source>
</evidence>
<proteinExistence type="predicted"/>
<reference evidence="3" key="1">
    <citation type="journal article" date="2018" name="Nat. Microbiol.">
        <title>Leveraging single-cell genomics to expand the fungal tree of life.</title>
        <authorList>
            <person name="Ahrendt S.R."/>
            <person name="Quandt C.A."/>
            <person name="Ciobanu D."/>
            <person name="Clum A."/>
            <person name="Salamov A."/>
            <person name="Andreopoulos B."/>
            <person name="Cheng J.F."/>
            <person name="Woyke T."/>
            <person name="Pelin A."/>
            <person name="Henrissat B."/>
            <person name="Reynolds N.K."/>
            <person name="Benny G.L."/>
            <person name="Smith M.E."/>
            <person name="James T.Y."/>
            <person name="Grigoriev I.V."/>
        </authorList>
    </citation>
    <scope>NUCLEOTIDE SEQUENCE [LARGE SCALE GENOMIC DNA]</scope>
    <source>
        <strain evidence="3">RSA 1356</strain>
    </source>
</reference>
<organism evidence="2 3">
    <name type="scientific">Thamnocephalis sphaerospora</name>
    <dbReference type="NCBI Taxonomy" id="78915"/>
    <lineage>
        <taxon>Eukaryota</taxon>
        <taxon>Fungi</taxon>
        <taxon>Fungi incertae sedis</taxon>
        <taxon>Zoopagomycota</taxon>
        <taxon>Zoopagomycotina</taxon>
        <taxon>Zoopagomycetes</taxon>
        <taxon>Zoopagales</taxon>
        <taxon>Sigmoideomycetaceae</taxon>
        <taxon>Thamnocephalis</taxon>
    </lineage>
</organism>
<feature type="region of interest" description="Disordered" evidence="1">
    <location>
        <begin position="150"/>
        <end position="173"/>
    </location>
</feature>
<feature type="region of interest" description="Disordered" evidence="1">
    <location>
        <begin position="682"/>
        <end position="750"/>
    </location>
</feature>
<gene>
    <name evidence="2" type="ORF">THASP1DRAFT_22339</name>
</gene>
<feature type="compositionally biased region" description="Polar residues" evidence="1">
    <location>
        <begin position="63"/>
        <end position="75"/>
    </location>
</feature>
<dbReference type="OrthoDB" id="2124446at2759"/>
<evidence type="ECO:0000313" key="3">
    <source>
        <dbReference type="Proteomes" id="UP000271241"/>
    </source>
</evidence>
<name>A0A4P9XV58_9FUNG</name>
<evidence type="ECO:0008006" key="4">
    <source>
        <dbReference type="Google" id="ProtNLM"/>
    </source>
</evidence>
<feature type="compositionally biased region" description="Polar residues" evidence="1">
    <location>
        <begin position="709"/>
        <end position="718"/>
    </location>
</feature>